<feature type="region of interest" description="Disordered" evidence="1">
    <location>
        <begin position="15"/>
        <end position="34"/>
    </location>
</feature>
<feature type="domain" description="Calcineurin-like phosphoesterase" evidence="2">
    <location>
        <begin position="36"/>
        <end position="196"/>
    </location>
</feature>
<dbReference type="GO" id="GO:0016787">
    <property type="term" value="F:hydrolase activity"/>
    <property type="evidence" value="ECO:0007669"/>
    <property type="project" value="InterPro"/>
</dbReference>
<accession>A0A084SG39</accession>
<dbReference type="RefSeq" id="WP_043412386.1">
    <property type="nucleotide sequence ID" value="NZ_JPMI01000378.1"/>
</dbReference>
<proteinExistence type="predicted"/>
<evidence type="ECO:0000256" key="1">
    <source>
        <dbReference type="SAM" id="MobiDB-lite"/>
    </source>
</evidence>
<dbReference type="EMBL" id="JPMI01000378">
    <property type="protein sequence ID" value="KFA87424.1"/>
    <property type="molecule type" value="Genomic_DNA"/>
</dbReference>
<organism evidence="3 4">
    <name type="scientific">Archangium violaceum Cb vi76</name>
    <dbReference type="NCBI Taxonomy" id="1406225"/>
    <lineage>
        <taxon>Bacteria</taxon>
        <taxon>Pseudomonadati</taxon>
        <taxon>Myxococcota</taxon>
        <taxon>Myxococcia</taxon>
        <taxon>Myxococcales</taxon>
        <taxon>Cystobacterineae</taxon>
        <taxon>Archangiaceae</taxon>
        <taxon>Archangium</taxon>
    </lineage>
</organism>
<dbReference type="Proteomes" id="UP000028547">
    <property type="component" value="Unassembled WGS sequence"/>
</dbReference>
<dbReference type="InterPro" id="IPR004843">
    <property type="entry name" value="Calcineurin-like_PHP"/>
</dbReference>
<protein>
    <submittedName>
        <fullName evidence="3">Transcriptional regulator</fullName>
    </submittedName>
</protein>
<evidence type="ECO:0000259" key="2">
    <source>
        <dbReference type="Pfam" id="PF00149"/>
    </source>
</evidence>
<dbReference type="Pfam" id="PF00149">
    <property type="entry name" value="Metallophos"/>
    <property type="match status" value="1"/>
</dbReference>
<gene>
    <name evidence="3" type="ORF">Q664_47960</name>
</gene>
<dbReference type="AlphaFoldDB" id="A0A084SG39"/>
<dbReference type="InterPro" id="IPR029052">
    <property type="entry name" value="Metallo-depent_PP-like"/>
</dbReference>
<evidence type="ECO:0000313" key="3">
    <source>
        <dbReference type="EMBL" id="KFA87424.1"/>
    </source>
</evidence>
<reference evidence="3 4" key="1">
    <citation type="submission" date="2014-07" db="EMBL/GenBank/DDBJ databases">
        <title>Draft Genome Sequence of Gephyronic Acid Producer, Cystobacter violaceus Strain Cb vi76.</title>
        <authorList>
            <person name="Stevens D.C."/>
            <person name="Young J."/>
            <person name="Carmichael R."/>
            <person name="Tan J."/>
            <person name="Taylor R.E."/>
        </authorList>
    </citation>
    <scope>NUCLEOTIDE SEQUENCE [LARGE SCALE GENOMIC DNA]</scope>
    <source>
        <strain evidence="3 4">Cb vi76</strain>
    </source>
</reference>
<sequence length="392" mass="43247">MSTPLVQSALARAAEAVRRGPHSTPPDGQHRTRRFAMGDPQADFTRFLAILDRHGLLGPEGWLRPEVRLLSVGDHFDWGRPTEREEVARSALQLVAWMAAHPADQAVLLLGNHDLGRVGELAGFTDARFAAAQAEADGIYRGEDTDEARERDFLTRYPELPNVELAARDFGNFREVQRDWVAYLLRAGRFRVAHAGAEHLLVLHAGVTREDLRVVGLPESQWAHAPTVADALNRALDTAVAAWKEGPFSMPGLYQPGSATYGEGRGIFYHRPSLLPQDAAHRAATPRRRFDPHQLPPGLTQVVGHTRDKRTRELLAMPREGTRDGVLRYLVTDGTSLRYSLGTPPPTGPGEAVLIFTDGGMRESPLESFELLELDARAPARPLGHEHQEGQG</sequence>
<dbReference type="Gene3D" id="3.60.21.10">
    <property type="match status" value="1"/>
</dbReference>
<comment type="caution">
    <text evidence="3">The sequence shown here is derived from an EMBL/GenBank/DDBJ whole genome shotgun (WGS) entry which is preliminary data.</text>
</comment>
<dbReference type="SUPFAM" id="SSF56300">
    <property type="entry name" value="Metallo-dependent phosphatases"/>
    <property type="match status" value="1"/>
</dbReference>
<evidence type="ECO:0000313" key="4">
    <source>
        <dbReference type="Proteomes" id="UP000028547"/>
    </source>
</evidence>
<name>A0A084SG39_9BACT</name>